<comment type="similarity">
    <text evidence="1">Belongs to the peptidase S66 family.</text>
</comment>
<dbReference type="Proteomes" id="UP000830434">
    <property type="component" value="Chromosome"/>
</dbReference>
<dbReference type="Gene3D" id="3.40.50.10740">
    <property type="entry name" value="Class I glutamine amidotransferase-like"/>
    <property type="match status" value="1"/>
</dbReference>
<dbReference type="Pfam" id="PF02016">
    <property type="entry name" value="Peptidase_S66"/>
    <property type="match status" value="1"/>
</dbReference>
<reference evidence="6" key="1">
    <citation type="submission" date="2022-04" db="EMBL/GenBank/DDBJ databases">
        <title>Diverse halophilic archaea isolated from saline environments.</title>
        <authorList>
            <person name="Cui H.-L."/>
        </authorList>
    </citation>
    <scope>NUCLEOTIDE SEQUENCE</scope>
    <source>
        <strain evidence="6">XZYJT40</strain>
    </source>
</reference>
<dbReference type="InterPro" id="IPR040921">
    <property type="entry name" value="Peptidase_S66C"/>
</dbReference>
<proteinExistence type="inferred from homology"/>
<organism evidence="6 7">
    <name type="scientific">Halorussus gelatinilyticus</name>
    <dbReference type="NCBI Taxonomy" id="2937524"/>
    <lineage>
        <taxon>Archaea</taxon>
        <taxon>Methanobacteriati</taxon>
        <taxon>Methanobacteriota</taxon>
        <taxon>Stenosarchaea group</taxon>
        <taxon>Halobacteria</taxon>
        <taxon>Halobacteriales</taxon>
        <taxon>Haladaptataceae</taxon>
        <taxon>Halorussus</taxon>
    </lineage>
</organism>
<feature type="domain" description="LD-carboxypeptidase N-terminal" evidence="4">
    <location>
        <begin position="19"/>
        <end position="138"/>
    </location>
</feature>
<evidence type="ECO:0000259" key="4">
    <source>
        <dbReference type="Pfam" id="PF02016"/>
    </source>
</evidence>
<evidence type="ECO:0000313" key="6">
    <source>
        <dbReference type="EMBL" id="UPW02074.1"/>
    </source>
</evidence>
<evidence type="ECO:0000259" key="5">
    <source>
        <dbReference type="Pfam" id="PF17676"/>
    </source>
</evidence>
<name>A0A8U0IPK6_9EURY</name>
<dbReference type="GO" id="GO:0016787">
    <property type="term" value="F:hydrolase activity"/>
    <property type="evidence" value="ECO:0007669"/>
    <property type="project" value="UniProtKB-KW"/>
</dbReference>
<dbReference type="CDD" id="cd07062">
    <property type="entry name" value="Peptidase_S66_mccF_like"/>
    <property type="match status" value="1"/>
</dbReference>
<dbReference type="SUPFAM" id="SSF52317">
    <property type="entry name" value="Class I glutamine amidotransferase-like"/>
    <property type="match status" value="1"/>
</dbReference>
<evidence type="ECO:0000256" key="3">
    <source>
        <dbReference type="SAM" id="MobiDB-lite"/>
    </source>
</evidence>
<dbReference type="SUPFAM" id="SSF141986">
    <property type="entry name" value="LD-carboxypeptidase A C-terminal domain-like"/>
    <property type="match status" value="1"/>
</dbReference>
<dbReference type="InterPro" id="IPR027461">
    <property type="entry name" value="Carboxypeptidase_A_C_sf"/>
</dbReference>
<dbReference type="InterPro" id="IPR029062">
    <property type="entry name" value="Class_I_gatase-like"/>
</dbReference>
<dbReference type="GeneID" id="72189840"/>
<dbReference type="EMBL" id="CP096658">
    <property type="protein sequence ID" value="UPW02074.1"/>
    <property type="molecule type" value="Genomic_DNA"/>
</dbReference>
<accession>A0A8U0IPK6</accession>
<dbReference type="InterPro" id="IPR040449">
    <property type="entry name" value="Peptidase_S66_N"/>
</dbReference>
<dbReference type="InterPro" id="IPR027478">
    <property type="entry name" value="LdcA_N"/>
</dbReference>
<gene>
    <name evidence="6" type="ORF">M0R88_08255</name>
</gene>
<dbReference type="InterPro" id="IPR003507">
    <property type="entry name" value="S66_fam"/>
</dbReference>
<keyword evidence="7" id="KW-1185">Reference proteome</keyword>
<sequence>MSESDEFVVPPALDRGDRVAVVAPGSNRATDYPHVYELGLKRLREVFDLEPVEFPTTAKDSDYLYDHPEERARDVMDAFADPEISGVVTVIGGFDQIRILKHLDPEVLRENPTRFYGISDNTNLACYLWNLGIVSFYGGTVMTDLAMQGSMYDYTVEHLETAFFADDLDAFGDLRPAEEFTDENLDWADPDNLDRHRETEPNPGWTFRGPETTVSGRTWGGCVGTLDTQLRAGRYLPAPEDLDGRILLLETSEEMPSALDVRQFLIGMGERGLLERFAGVLVGRAKARNLFEDPGPDARAEYREDQRETVADVVAEYNPDAPVVFDVDFGHTAPSVPLPVGGRVEIDPASERISVGE</sequence>
<dbReference type="PANTHER" id="PTHR30237:SF4">
    <property type="entry name" value="LD-CARBOXYPEPTIDASE C-TERMINAL DOMAIN-CONTAINING PROTEIN"/>
    <property type="match status" value="1"/>
</dbReference>
<evidence type="ECO:0000256" key="1">
    <source>
        <dbReference type="ARBA" id="ARBA00010233"/>
    </source>
</evidence>
<dbReference type="AlphaFoldDB" id="A0A8U0IPK6"/>
<feature type="region of interest" description="Disordered" evidence="3">
    <location>
        <begin position="185"/>
        <end position="211"/>
    </location>
</feature>
<dbReference type="Pfam" id="PF17676">
    <property type="entry name" value="Peptidase_S66C"/>
    <property type="match status" value="1"/>
</dbReference>
<dbReference type="RefSeq" id="WP_248656461.1">
    <property type="nucleotide sequence ID" value="NZ_CP096658.1"/>
</dbReference>
<evidence type="ECO:0000313" key="7">
    <source>
        <dbReference type="Proteomes" id="UP000830434"/>
    </source>
</evidence>
<evidence type="ECO:0000256" key="2">
    <source>
        <dbReference type="ARBA" id="ARBA00022801"/>
    </source>
</evidence>
<feature type="domain" description="LD-carboxypeptidase C-terminal" evidence="5">
    <location>
        <begin position="215"/>
        <end position="346"/>
    </location>
</feature>
<dbReference type="Gene3D" id="3.50.30.60">
    <property type="entry name" value="LD-carboxypeptidase A C-terminal domain-like"/>
    <property type="match status" value="1"/>
</dbReference>
<dbReference type="KEGG" id="haxz:M0R88_08255"/>
<keyword evidence="2" id="KW-0378">Hydrolase</keyword>
<protein>
    <submittedName>
        <fullName evidence="6">LD-carboxypeptidase</fullName>
    </submittedName>
</protein>
<dbReference type="PANTHER" id="PTHR30237">
    <property type="entry name" value="MURAMOYLTETRAPEPTIDE CARBOXYPEPTIDASE"/>
    <property type="match status" value="1"/>
</dbReference>